<name>A0AAE0DAB1_COLKA</name>
<gene>
    <name evidence="2" type="ORF">CKAH01_04073</name>
</gene>
<feature type="compositionally biased region" description="Polar residues" evidence="1">
    <location>
        <begin position="45"/>
        <end position="64"/>
    </location>
</feature>
<feature type="region of interest" description="Disordered" evidence="1">
    <location>
        <begin position="13"/>
        <end position="65"/>
    </location>
</feature>
<evidence type="ECO:0000256" key="1">
    <source>
        <dbReference type="SAM" id="MobiDB-lite"/>
    </source>
</evidence>
<dbReference type="AlphaFoldDB" id="A0AAE0DAB1"/>
<accession>A0AAE0DAB1</accession>
<comment type="caution">
    <text evidence="2">The sequence shown here is derived from an EMBL/GenBank/DDBJ whole genome shotgun (WGS) entry which is preliminary data.</text>
</comment>
<organism evidence="2 3">
    <name type="scientific">Colletotrichum kahawae</name>
    <name type="common">Coffee berry disease fungus</name>
    <dbReference type="NCBI Taxonomy" id="34407"/>
    <lineage>
        <taxon>Eukaryota</taxon>
        <taxon>Fungi</taxon>
        <taxon>Dikarya</taxon>
        <taxon>Ascomycota</taxon>
        <taxon>Pezizomycotina</taxon>
        <taxon>Sordariomycetes</taxon>
        <taxon>Hypocreomycetidae</taxon>
        <taxon>Glomerellales</taxon>
        <taxon>Glomerellaceae</taxon>
        <taxon>Colletotrichum</taxon>
        <taxon>Colletotrichum gloeosporioides species complex</taxon>
    </lineage>
</organism>
<protein>
    <submittedName>
        <fullName evidence="2">Uncharacterized protein</fullName>
    </submittedName>
</protein>
<sequence>MMLGHRVEIARRPAAAAAGKGLSSQQNGGKELGSNVGDIGDLPTRSVSSDFPQIEHGSQSSSAIGDSRPVAACCMLRAKDGVDLSAAATSSQCTRARSSWLLIKAMVPM</sequence>
<dbReference type="Proteomes" id="UP001281614">
    <property type="component" value="Unassembled WGS sequence"/>
</dbReference>
<dbReference type="EMBL" id="VYYT01000079">
    <property type="protein sequence ID" value="KAK2771498.1"/>
    <property type="molecule type" value="Genomic_DNA"/>
</dbReference>
<evidence type="ECO:0000313" key="3">
    <source>
        <dbReference type="Proteomes" id="UP001281614"/>
    </source>
</evidence>
<evidence type="ECO:0000313" key="2">
    <source>
        <dbReference type="EMBL" id="KAK2771498.1"/>
    </source>
</evidence>
<reference evidence="2" key="1">
    <citation type="submission" date="2023-02" db="EMBL/GenBank/DDBJ databases">
        <title>Colletotrichum kahawae CIFC_Que2 genome sequencing and assembly.</title>
        <authorList>
            <person name="Baroncelli R."/>
        </authorList>
    </citation>
    <scope>NUCLEOTIDE SEQUENCE</scope>
    <source>
        <strain evidence="2">CIFC_Que2</strain>
    </source>
</reference>
<proteinExistence type="predicted"/>
<keyword evidence="3" id="KW-1185">Reference proteome</keyword>